<protein>
    <submittedName>
        <fullName evidence="1">Uncharacterized protein</fullName>
    </submittedName>
</protein>
<dbReference type="Proteomes" id="UP000194141">
    <property type="component" value="Unassembled WGS sequence"/>
</dbReference>
<evidence type="ECO:0000313" key="1">
    <source>
        <dbReference type="EMBL" id="OSS42677.1"/>
    </source>
</evidence>
<keyword evidence="2" id="KW-1185">Reference proteome</keyword>
<dbReference type="RefSeq" id="WP_086033304.1">
    <property type="nucleotide sequence ID" value="NZ_MDSU01000011.1"/>
</dbReference>
<dbReference type="EMBL" id="MDSU01000011">
    <property type="protein sequence ID" value="OSS42677.1"/>
    <property type="molecule type" value="Genomic_DNA"/>
</dbReference>
<accession>A0A1X4XYR1</accession>
<sequence>MREEFEKHVESFLLKKFDIKKDILAIDTTIKNNGLTHLNNIKKILIETKLLYVKQILFLLALKAKFFKLYT</sequence>
<proteinExistence type="predicted"/>
<dbReference type="AlphaFoldDB" id="A0A1X4XYR1"/>
<organism evidence="1 2">
    <name type="scientific">Desulfurella amilsii</name>
    <dbReference type="NCBI Taxonomy" id="1562698"/>
    <lineage>
        <taxon>Bacteria</taxon>
        <taxon>Pseudomonadati</taxon>
        <taxon>Campylobacterota</taxon>
        <taxon>Desulfurellia</taxon>
        <taxon>Desulfurellales</taxon>
        <taxon>Desulfurellaceae</taxon>
        <taxon>Desulfurella</taxon>
    </lineage>
</organism>
<dbReference type="STRING" id="1562698.DESAMIL20_560"/>
<reference evidence="1 2" key="1">
    <citation type="journal article" date="2017" name="Front. Microbiol.">
        <title>Genome Sequence of Desulfurella amilsii Strain TR1 and Comparative Genomics of Desulfurellaceae Family.</title>
        <authorList>
            <person name="Florentino A.P."/>
            <person name="Stams A.J."/>
            <person name="Sanchez-Andrea I."/>
        </authorList>
    </citation>
    <scope>NUCLEOTIDE SEQUENCE [LARGE SCALE GENOMIC DNA]</scope>
    <source>
        <strain evidence="1 2">TR1</strain>
    </source>
</reference>
<evidence type="ECO:0000313" key="2">
    <source>
        <dbReference type="Proteomes" id="UP000194141"/>
    </source>
</evidence>
<gene>
    <name evidence="1" type="ORF">DESAMIL20_560</name>
</gene>
<name>A0A1X4XYR1_9BACT</name>
<comment type="caution">
    <text evidence="1">The sequence shown here is derived from an EMBL/GenBank/DDBJ whole genome shotgun (WGS) entry which is preliminary data.</text>
</comment>